<comment type="caution">
    <text evidence="5">The sequence shown here is derived from an EMBL/GenBank/DDBJ whole genome shotgun (WGS) entry which is preliminary data.</text>
</comment>
<dbReference type="Gene3D" id="3.40.50.10810">
    <property type="entry name" value="Tandem AAA-ATPase domain"/>
    <property type="match status" value="1"/>
</dbReference>
<sequence length="544" mass="64067">GLMTRNGDAVSHSQSSMEVDTSEKLQTDCKIPGFASKPQWNSISGTQQQNLSAMPQESTLRSVSQVSETDREEGYASASTEKQPSPRVTAVERWILDRLKRKVINEQRLTVKKWETEQRIAACSEKLKVIVSSSEDISAKTKSVIELKKLQLLELQRQLRSDIMKDYFKSIASEMDKLKSIKKHRIGRRSKQIERYEQKMKEERQKRIREGQKEFFIEIEVHRERLEDGFKIKRERWRGFNRYVREFHKRKERFYREKIDRIQREKINLLKINDVEGYLRMVKDAKSDRVNQLLKETEKYLQQLGSKLKDAKAMARQYDSEMEEITDSFVEVNDNIADNEDENDQAKHYLESNEKYYMMAHSVKESILEQPTSLVGGKLREYQMNGLRWLVSLYNNHLNGILADEMGLGKTVQVISLICYLMEKKNDRGPFLVVVPSSVLPGWESEIDFWAPSIHRIVYSGPPEERRKLFKEQILHQKFNVLLTTYEYLMNKHDRPKLSKVHWHYIIIDEGHRIKNASCKLNADLKHYRSNHRLLLTGTPLQVR</sequence>
<feature type="coiled-coil region" evidence="1">
    <location>
        <begin position="294"/>
        <end position="328"/>
    </location>
</feature>
<dbReference type="InterPro" id="IPR038718">
    <property type="entry name" value="SNF2-like_sf"/>
</dbReference>
<evidence type="ECO:0000259" key="3">
    <source>
        <dbReference type="PROSITE" id="PS51192"/>
    </source>
</evidence>
<keyword evidence="6" id="KW-1185">Reference proteome</keyword>
<evidence type="ECO:0000259" key="4">
    <source>
        <dbReference type="PROSITE" id="PS51204"/>
    </source>
</evidence>
<evidence type="ECO:0008006" key="7">
    <source>
        <dbReference type="Google" id="ProtNLM"/>
    </source>
</evidence>
<protein>
    <recommendedName>
        <fullName evidence="7">Helicase ATP-binding domain-containing protein</fullName>
    </recommendedName>
</protein>
<reference evidence="5 6" key="1">
    <citation type="journal article" date="2013" name="BMC Genomics">
        <title>The miniature genome of a carnivorous plant Genlisea aurea contains a low number of genes and short non-coding sequences.</title>
        <authorList>
            <person name="Leushkin E.V."/>
            <person name="Sutormin R.A."/>
            <person name="Nabieva E.R."/>
            <person name="Penin A.A."/>
            <person name="Kondrashov A.S."/>
            <person name="Logacheva M.D."/>
        </authorList>
    </citation>
    <scope>NUCLEOTIDE SEQUENCE [LARGE SCALE GENOMIC DNA]</scope>
</reference>
<dbReference type="OrthoDB" id="5857104at2759"/>
<dbReference type="PROSITE" id="PS51204">
    <property type="entry name" value="HSA"/>
    <property type="match status" value="1"/>
</dbReference>
<dbReference type="Pfam" id="PF00176">
    <property type="entry name" value="SNF2-rel_dom"/>
    <property type="match status" value="1"/>
</dbReference>
<gene>
    <name evidence="5" type="ORF">M569_07287</name>
</gene>
<proteinExistence type="predicted"/>
<dbReference type="Proteomes" id="UP000015453">
    <property type="component" value="Unassembled WGS sequence"/>
</dbReference>
<evidence type="ECO:0000256" key="2">
    <source>
        <dbReference type="SAM" id="MobiDB-lite"/>
    </source>
</evidence>
<evidence type="ECO:0000313" key="5">
    <source>
        <dbReference type="EMBL" id="EPS67486.1"/>
    </source>
</evidence>
<feature type="domain" description="HSA" evidence="4">
    <location>
        <begin position="198"/>
        <end position="272"/>
    </location>
</feature>
<feature type="coiled-coil region" evidence="1">
    <location>
        <begin position="186"/>
        <end position="213"/>
    </location>
</feature>
<dbReference type="SMART" id="SM00487">
    <property type="entry name" value="DEXDc"/>
    <property type="match status" value="1"/>
</dbReference>
<dbReference type="PROSITE" id="PS51192">
    <property type="entry name" value="HELICASE_ATP_BIND_1"/>
    <property type="match status" value="1"/>
</dbReference>
<feature type="compositionally biased region" description="Polar residues" evidence="2">
    <location>
        <begin position="38"/>
        <end position="67"/>
    </location>
</feature>
<evidence type="ECO:0000256" key="1">
    <source>
        <dbReference type="SAM" id="Coils"/>
    </source>
</evidence>
<keyword evidence="1" id="KW-0175">Coiled coil</keyword>
<dbReference type="InterPro" id="IPR027417">
    <property type="entry name" value="P-loop_NTPase"/>
</dbReference>
<dbReference type="PANTHER" id="PTHR10799">
    <property type="entry name" value="SNF2/RAD54 HELICASE FAMILY"/>
    <property type="match status" value="1"/>
</dbReference>
<accession>S8CRJ8</accession>
<feature type="non-terminal residue" evidence="5">
    <location>
        <position position="1"/>
    </location>
</feature>
<dbReference type="GO" id="GO:0005524">
    <property type="term" value="F:ATP binding"/>
    <property type="evidence" value="ECO:0007669"/>
    <property type="project" value="InterPro"/>
</dbReference>
<dbReference type="InterPro" id="IPR014001">
    <property type="entry name" value="Helicase_ATP-bd"/>
</dbReference>
<feature type="non-terminal residue" evidence="5">
    <location>
        <position position="544"/>
    </location>
</feature>
<dbReference type="EMBL" id="AUSU01003091">
    <property type="protein sequence ID" value="EPS67486.1"/>
    <property type="molecule type" value="Genomic_DNA"/>
</dbReference>
<dbReference type="AlphaFoldDB" id="S8CRJ8"/>
<organism evidence="5 6">
    <name type="scientific">Genlisea aurea</name>
    <dbReference type="NCBI Taxonomy" id="192259"/>
    <lineage>
        <taxon>Eukaryota</taxon>
        <taxon>Viridiplantae</taxon>
        <taxon>Streptophyta</taxon>
        <taxon>Embryophyta</taxon>
        <taxon>Tracheophyta</taxon>
        <taxon>Spermatophyta</taxon>
        <taxon>Magnoliopsida</taxon>
        <taxon>eudicotyledons</taxon>
        <taxon>Gunneridae</taxon>
        <taxon>Pentapetalae</taxon>
        <taxon>asterids</taxon>
        <taxon>lamiids</taxon>
        <taxon>Lamiales</taxon>
        <taxon>Lentibulariaceae</taxon>
        <taxon>Genlisea</taxon>
    </lineage>
</organism>
<feature type="region of interest" description="Disordered" evidence="2">
    <location>
        <begin position="1"/>
        <end position="84"/>
    </location>
</feature>
<dbReference type="InterPro" id="IPR014012">
    <property type="entry name" value="HSA_dom"/>
</dbReference>
<feature type="domain" description="Helicase ATP-binding" evidence="3">
    <location>
        <begin position="391"/>
        <end position="544"/>
    </location>
</feature>
<dbReference type="InterPro" id="IPR000330">
    <property type="entry name" value="SNF2_N"/>
</dbReference>
<dbReference type="SUPFAM" id="SSF52540">
    <property type="entry name" value="P-loop containing nucleoside triphosphate hydrolases"/>
    <property type="match status" value="1"/>
</dbReference>
<name>S8CRJ8_9LAMI</name>
<evidence type="ECO:0000313" key="6">
    <source>
        <dbReference type="Proteomes" id="UP000015453"/>
    </source>
</evidence>